<comment type="caution">
    <text evidence="11">The sequence shown here is derived from an EMBL/GenBank/DDBJ whole genome shotgun (WGS) entry which is preliminary data.</text>
</comment>
<evidence type="ECO:0000256" key="5">
    <source>
        <dbReference type="ARBA" id="ARBA00022475"/>
    </source>
</evidence>
<feature type="transmembrane region" description="Helical" evidence="9">
    <location>
        <begin position="103"/>
        <end position="122"/>
    </location>
</feature>
<feature type="transmembrane region" description="Helical" evidence="9">
    <location>
        <begin position="12"/>
        <end position="32"/>
    </location>
</feature>
<reference evidence="11" key="1">
    <citation type="submission" date="2022-11" db="EMBL/GenBank/DDBJ databases">
        <title>Chitin-degrading and fungicidal potential of chitinolytic bacterial strains from marine environment of the Pacific Ocean regions.</title>
        <authorList>
            <person name="Pentekhina I."/>
            <person name="Nedashkovskaya O."/>
            <person name="Seitkalieva A."/>
            <person name="Podvolotskaya A."/>
            <person name="Tekutyeva L."/>
            <person name="Balabanova L."/>
        </authorList>
    </citation>
    <scope>NUCLEOTIDE SEQUENCE</scope>
    <source>
        <strain evidence="11">KMM 6838</strain>
    </source>
</reference>
<evidence type="ECO:0000259" key="10">
    <source>
        <dbReference type="PROSITE" id="PS50928"/>
    </source>
</evidence>
<dbReference type="GO" id="GO:0005315">
    <property type="term" value="F:phosphate transmembrane transporter activity"/>
    <property type="evidence" value="ECO:0007669"/>
    <property type="project" value="InterPro"/>
</dbReference>
<evidence type="ECO:0000256" key="7">
    <source>
        <dbReference type="ARBA" id="ARBA00022989"/>
    </source>
</evidence>
<proteinExistence type="inferred from homology"/>
<comment type="similarity">
    <text evidence="2 9">Belongs to the binding-protein-dependent transport system permease family. CysTW subfamily.</text>
</comment>
<dbReference type="InterPro" id="IPR000515">
    <property type="entry name" value="MetI-like"/>
</dbReference>
<evidence type="ECO:0000256" key="8">
    <source>
        <dbReference type="ARBA" id="ARBA00023136"/>
    </source>
</evidence>
<evidence type="ECO:0000256" key="1">
    <source>
        <dbReference type="ARBA" id="ARBA00004651"/>
    </source>
</evidence>
<name>A0AB35HZF6_MICTH</name>
<evidence type="ECO:0000256" key="9">
    <source>
        <dbReference type="RuleBase" id="RU363043"/>
    </source>
</evidence>
<dbReference type="RefSeq" id="WP_266066081.1">
    <property type="nucleotide sequence ID" value="NZ_JAPHQB010000012.1"/>
</dbReference>
<dbReference type="SUPFAM" id="SSF161098">
    <property type="entry name" value="MetI-like"/>
    <property type="match status" value="1"/>
</dbReference>
<evidence type="ECO:0000256" key="2">
    <source>
        <dbReference type="ARBA" id="ARBA00007069"/>
    </source>
</evidence>
<keyword evidence="4" id="KW-0813">Transport</keyword>
<dbReference type="InterPro" id="IPR035906">
    <property type="entry name" value="MetI-like_sf"/>
</dbReference>
<keyword evidence="8 9" id="KW-0472">Membrane</keyword>
<feature type="transmembrane region" description="Helical" evidence="9">
    <location>
        <begin position="69"/>
        <end position="91"/>
    </location>
</feature>
<dbReference type="CDD" id="cd06261">
    <property type="entry name" value="TM_PBP2"/>
    <property type="match status" value="1"/>
</dbReference>
<evidence type="ECO:0000256" key="3">
    <source>
        <dbReference type="ARBA" id="ARBA00016864"/>
    </source>
</evidence>
<feature type="transmembrane region" description="Helical" evidence="9">
    <location>
        <begin position="250"/>
        <end position="269"/>
    </location>
</feature>
<dbReference type="PANTHER" id="PTHR43470:SF3">
    <property type="entry name" value="PHOSPHATE TRANSPORT SYSTEM PERMEASE PROTEIN PSTA-RELATED"/>
    <property type="match status" value="1"/>
</dbReference>
<feature type="transmembrane region" description="Helical" evidence="9">
    <location>
        <begin position="128"/>
        <end position="149"/>
    </location>
</feature>
<evidence type="ECO:0000313" key="11">
    <source>
        <dbReference type="EMBL" id="MCX2801932.1"/>
    </source>
</evidence>
<dbReference type="NCBIfam" id="TIGR00974">
    <property type="entry name" value="3a0107s02c"/>
    <property type="match status" value="1"/>
</dbReference>
<keyword evidence="7 9" id="KW-1133">Transmembrane helix</keyword>
<evidence type="ECO:0000256" key="4">
    <source>
        <dbReference type="ARBA" id="ARBA00022448"/>
    </source>
</evidence>
<dbReference type="GO" id="GO:0035435">
    <property type="term" value="P:phosphate ion transmembrane transport"/>
    <property type="evidence" value="ECO:0007669"/>
    <property type="project" value="InterPro"/>
</dbReference>
<dbReference type="PROSITE" id="PS50928">
    <property type="entry name" value="ABC_TM1"/>
    <property type="match status" value="1"/>
</dbReference>
<dbReference type="Proteomes" id="UP001209730">
    <property type="component" value="Unassembled WGS sequence"/>
</dbReference>
<dbReference type="GO" id="GO:0005886">
    <property type="term" value="C:plasma membrane"/>
    <property type="evidence" value="ECO:0007669"/>
    <property type="project" value="UniProtKB-SubCell"/>
</dbReference>
<comment type="caution">
    <text evidence="9">Lacks conserved residue(s) required for the propagation of feature annotation.</text>
</comment>
<evidence type="ECO:0000313" key="12">
    <source>
        <dbReference type="Proteomes" id="UP001209730"/>
    </source>
</evidence>
<sequence>MDARPANMVDRLFGWLMSGCAALVVSLLLWVLGDVLIEGVAHFSWSFLFTEPEDSGRSGGIGPILVSTLWILSIALVTALPLGLGVAVWLSEFAAGRRRFSDIARVTLDILAGVPSIVYGLFGNAFFSIYLGLGFSLLSGGLTLALMILPVFVRTCESGLRAVNDEWRRGALALGMARSAAIWHILLPAARPAIGAGLVLGIGRATAETAALVFTSGYVDRMPESPLDSGRALAVHIYDLSMNVTGGDSAAYASALVLVVLIVLLNTLAQSLLEDWFKRRVFVS</sequence>
<protein>
    <recommendedName>
        <fullName evidence="3 9">Phosphate transport system permease protein PstA</fullName>
    </recommendedName>
</protein>
<dbReference type="InterPro" id="IPR005672">
    <property type="entry name" value="Phosphate_PstA"/>
</dbReference>
<dbReference type="EMBL" id="JAPHQB010000012">
    <property type="protein sequence ID" value="MCX2801932.1"/>
    <property type="molecule type" value="Genomic_DNA"/>
</dbReference>
<dbReference type="Pfam" id="PF00528">
    <property type="entry name" value="BPD_transp_1"/>
    <property type="match status" value="1"/>
</dbReference>
<dbReference type="PANTHER" id="PTHR43470">
    <property type="entry name" value="PHOSPHATE TRANSPORT SYSTEM PERMEASE PROTEIN PSTA-RELATED"/>
    <property type="match status" value="1"/>
</dbReference>
<gene>
    <name evidence="11" type="primary">pstA</name>
    <name evidence="11" type="ORF">OQJ68_09055</name>
</gene>
<feature type="domain" description="ABC transmembrane type-1" evidence="10">
    <location>
        <begin position="65"/>
        <end position="269"/>
    </location>
</feature>
<organism evidence="11 12">
    <name type="scientific">Microbulbifer thermotolerans</name>
    <dbReference type="NCBI Taxonomy" id="252514"/>
    <lineage>
        <taxon>Bacteria</taxon>
        <taxon>Pseudomonadati</taxon>
        <taxon>Pseudomonadota</taxon>
        <taxon>Gammaproteobacteria</taxon>
        <taxon>Cellvibrionales</taxon>
        <taxon>Microbulbiferaceae</taxon>
        <taxon>Microbulbifer</taxon>
    </lineage>
</organism>
<dbReference type="Gene3D" id="1.10.3720.10">
    <property type="entry name" value="MetI-like"/>
    <property type="match status" value="1"/>
</dbReference>
<dbReference type="AlphaFoldDB" id="A0AB35HZF6"/>
<keyword evidence="5 9" id="KW-1003">Cell membrane</keyword>
<accession>A0AB35HZF6</accession>
<keyword evidence="6 9" id="KW-0812">Transmembrane</keyword>
<evidence type="ECO:0000256" key="6">
    <source>
        <dbReference type="ARBA" id="ARBA00022692"/>
    </source>
</evidence>
<comment type="subcellular location">
    <subcellularLocation>
        <location evidence="9">Cell inner membrane</location>
        <topology evidence="9">Multi-pass membrane protein</topology>
    </subcellularLocation>
    <subcellularLocation>
        <location evidence="1">Cell membrane</location>
        <topology evidence="1">Multi-pass membrane protein</topology>
    </subcellularLocation>
</comment>